<protein>
    <submittedName>
        <fullName evidence="2">Uncharacterized protein</fullName>
    </submittedName>
</protein>
<reference evidence="2 3" key="1">
    <citation type="submission" date="2015-04" db="EMBL/GenBank/DDBJ databases">
        <title>Complete genome of flavobacterium.</title>
        <authorList>
            <person name="Kwon Y.M."/>
            <person name="Kim S.-J."/>
        </authorList>
    </citation>
    <scope>NUCLEOTIDE SEQUENCE [LARGE SCALE GENOMIC DNA]</scope>
    <source>
        <strain evidence="2 3">DK169</strain>
    </source>
</reference>
<feature type="transmembrane region" description="Helical" evidence="1">
    <location>
        <begin position="12"/>
        <end position="42"/>
    </location>
</feature>
<evidence type="ECO:0000256" key="1">
    <source>
        <dbReference type="SAM" id="Phobius"/>
    </source>
</evidence>
<dbReference type="AlphaFoldDB" id="A0A0Q0X0R1"/>
<keyword evidence="3" id="KW-1185">Reference proteome</keyword>
<proteinExistence type="predicted"/>
<keyword evidence="1" id="KW-1133">Transmembrane helix</keyword>
<keyword evidence="1" id="KW-0812">Transmembrane</keyword>
<accession>A0A0Q0X0R1</accession>
<dbReference type="Proteomes" id="UP000050827">
    <property type="component" value="Unassembled WGS sequence"/>
</dbReference>
<feature type="transmembrane region" description="Helical" evidence="1">
    <location>
        <begin position="71"/>
        <end position="90"/>
    </location>
</feature>
<keyword evidence="1" id="KW-0472">Membrane</keyword>
<gene>
    <name evidence="2" type="ORF">AAY42_15895</name>
</gene>
<evidence type="ECO:0000313" key="3">
    <source>
        <dbReference type="Proteomes" id="UP000050827"/>
    </source>
</evidence>
<name>A0A0Q0X0R1_9FLAO</name>
<dbReference type="STRING" id="346185.AAY42_15895"/>
<sequence>MKITYQISKILNVMALLCLLVGPYGLPFTGILQILAAFFFLIAFPKSKLIYTYFTITSLFFISIKTNVFELFSPILLVPIVLIFFLSYIVHFKKLGHEI</sequence>
<feature type="transmembrane region" description="Helical" evidence="1">
    <location>
        <begin position="49"/>
        <end position="65"/>
    </location>
</feature>
<organism evidence="2 3">
    <name type="scientific">Flagellimonas eckloniae</name>
    <dbReference type="NCBI Taxonomy" id="346185"/>
    <lineage>
        <taxon>Bacteria</taxon>
        <taxon>Pseudomonadati</taxon>
        <taxon>Bacteroidota</taxon>
        <taxon>Flavobacteriia</taxon>
        <taxon>Flavobacteriales</taxon>
        <taxon>Flavobacteriaceae</taxon>
        <taxon>Flagellimonas</taxon>
    </lineage>
</organism>
<evidence type="ECO:0000313" key="2">
    <source>
        <dbReference type="EMBL" id="KQC31204.1"/>
    </source>
</evidence>
<dbReference type="EMBL" id="LCTZ01000002">
    <property type="protein sequence ID" value="KQC31204.1"/>
    <property type="molecule type" value="Genomic_DNA"/>
</dbReference>
<comment type="caution">
    <text evidence="2">The sequence shown here is derived from an EMBL/GenBank/DDBJ whole genome shotgun (WGS) entry which is preliminary data.</text>
</comment>